<evidence type="ECO:0000256" key="1">
    <source>
        <dbReference type="SAM" id="SignalP"/>
    </source>
</evidence>
<keyword evidence="1" id="KW-0732">Signal</keyword>
<dbReference type="Proteomes" id="UP000054624">
    <property type="component" value="Unassembled WGS sequence"/>
</dbReference>
<dbReference type="STRING" id="1777137.AWB76_01434"/>
<sequence length="159" mass="17644">MRKSLILFLAFIAAPVFSAIRGAEPRFAEYPSAVEMARKPVKPRLTTNETRRYATQLSDAARHGVNFAGHFILAEWGCGAGCVMAAAIDARTGKVVMLPFTVSDWPLDIAEPLAYRKDSRLLIVRGSRDERGRGTYYYRFDGAAFQLIEAPPATPRPRP</sequence>
<proteinExistence type="predicted"/>
<evidence type="ECO:0000313" key="3">
    <source>
        <dbReference type="Proteomes" id="UP000054624"/>
    </source>
</evidence>
<keyword evidence="3" id="KW-1185">Reference proteome</keyword>
<feature type="signal peptide" evidence="1">
    <location>
        <begin position="1"/>
        <end position="18"/>
    </location>
</feature>
<protein>
    <recommendedName>
        <fullName evidence="4">Lipoprotein</fullName>
    </recommendedName>
</protein>
<accession>A0A157ZXM0</accession>
<name>A0A157ZXM0_9BURK</name>
<evidence type="ECO:0008006" key="4">
    <source>
        <dbReference type="Google" id="ProtNLM"/>
    </source>
</evidence>
<organism evidence="2 3">
    <name type="scientific">Caballeronia temeraria</name>
    <dbReference type="NCBI Taxonomy" id="1777137"/>
    <lineage>
        <taxon>Bacteria</taxon>
        <taxon>Pseudomonadati</taxon>
        <taxon>Pseudomonadota</taxon>
        <taxon>Betaproteobacteria</taxon>
        <taxon>Burkholderiales</taxon>
        <taxon>Burkholderiaceae</taxon>
        <taxon>Caballeronia</taxon>
    </lineage>
</organism>
<feature type="chain" id="PRO_5007619850" description="Lipoprotein" evidence="1">
    <location>
        <begin position="19"/>
        <end position="159"/>
    </location>
</feature>
<dbReference type="EMBL" id="FCOI02000003">
    <property type="protein sequence ID" value="SAK50233.1"/>
    <property type="molecule type" value="Genomic_DNA"/>
</dbReference>
<dbReference type="AlphaFoldDB" id="A0A157ZXM0"/>
<reference evidence="3" key="1">
    <citation type="submission" date="2016-01" db="EMBL/GenBank/DDBJ databases">
        <authorList>
            <person name="Peeters Charlotte."/>
        </authorList>
    </citation>
    <scope>NUCLEOTIDE SEQUENCE [LARGE SCALE GENOMIC DNA]</scope>
</reference>
<gene>
    <name evidence="2" type="ORF">AWB76_01434</name>
</gene>
<evidence type="ECO:0000313" key="2">
    <source>
        <dbReference type="EMBL" id="SAK50233.1"/>
    </source>
</evidence>